<dbReference type="Gene3D" id="3.90.1300.10">
    <property type="entry name" value="Amidase signature (AS) domain"/>
    <property type="match status" value="1"/>
</dbReference>
<dbReference type="STRING" id="545619.SAMN04489860_2285"/>
<evidence type="ECO:0000259" key="3">
    <source>
        <dbReference type="Pfam" id="PF01425"/>
    </source>
</evidence>
<protein>
    <submittedName>
        <fullName evidence="4">Amidase</fullName>
    </submittedName>
</protein>
<sequence>MTQSHPPALDAVALAAALRDGEFSATEILHATRRAIDDVGARVGAFVTGAKDASDAMAAEQAAEADRRLAAARRDGTTADLPPFLGVPVPVKDLTMVAGVPFRAGSAALPGDPAPVDAGVVRLLRAAGTVMVGKTTTPELGLPPYTEPDTGPPARTPWDLSRSAGGSSGGAGAAVGSHVVPVAQGSDGGGSIRIPASACGLVGLKPSRGRVSPGPDGVDGAGLAVNGVLTRTVRDTAAFLDVLARPWPGETFTLPRPSDLRPGATFLDACAARPGRLRIGVLTDPVISPDAPVDPQVLEATRQTAELLAELGHDVSPAPLPFPAERWDAFAVLWSTMALSAPIPPEVEHLLTPLTRAQRDAGRGVDGLSVARAFEAVQLITREVARSWESFDVVLTPTLAQPPAPLGSIRDDADPAADFAAQMAYTPWTSVANLTGRPSVSLPLHRAAYDGVELPLGSMLTGRLGDDALLLSLAAQLETALPWATHVPPVHA</sequence>
<gene>
    <name evidence="4" type="ORF">SAMN04489860_2285</name>
</gene>
<dbReference type="EMBL" id="LT629776">
    <property type="protein sequence ID" value="SDS75466.1"/>
    <property type="molecule type" value="Genomic_DNA"/>
</dbReference>
<organism evidence="4 5">
    <name type="scientific">Paraoerskovia marina</name>
    <dbReference type="NCBI Taxonomy" id="545619"/>
    <lineage>
        <taxon>Bacteria</taxon>
        <taxon>Bacillati</taxon>
        <taxon>Actinomycetota</taxon>
        <taxon>Actinomycetes</taxon>
        <taxon>Micrococcales</taxon>
        <taxon>Cellulomonadaceae</taxon>
        <taxon>Paraoerskovia</taxon>
    </lineage>
</organism>
<evidence type="ECO:0000313" key="5">
    <source>
        <dbReference type="Proteomes" id="UP000185663"/>
    </source>
</evidence>
<dbReference type="Proteomes" id="UP000185663">
    <property type="component" value="Chromosome I"/>
</dbReference>
<dbReference type="AlphaFoldDB" id="A0A1H1UTP9"/>
<dbReference type="PROSITE" id="PS00571">
    <property type="entry name" value="AMIDASES"/>
    <property type="match status" value="1"/>
</dbReference>
<feature type="domain" description="Amidase" evidence="3">
    <location>
        <begin position="36"/>
        <end position="471"/>
    </location>
</feature>
<dbReference type="SUPFAM" id="SSF75304">
    <property type="entry name" value="Amidase signature (AS) enzymes"/>
    <property type="match status" value="1"/>
</dbReference>
<comment type="similarity">
    <text evidence="1">Belongs to the amidase family.</text>
</comment>
<dbReference type="RefSeq" id="WP_083372569.1">
    <property type="nucleotide sequence ID" value="NZ_LT629776.1"/>
</dbReference>
<evidence type="ECO:0000313" key="4">
    <source>
        <dbReference type="EMBL" id="SDS75466.1"/>
    </source>
</evidence>
<dbReference type="InterPro" id="IPR036928">
    <property type="entry name" value="AS_sf"/>
</dbReference>
<feature type="region of interest" description="Disordered" evidence="2">
    <location>
        <begin position="135"/>
        <end position="173"/>
    </location>
</feature>
<name>A0A1H1UTP9_9CELL</name>
<dbReference type="InterPro" id="IPR020556">
    <property type="entry name" value="Amidase_CS"/>
</dbReference>
<keyword evidence="5" id="KW-1185">Reference proteome</keyword>
<evidence type="ECO:0000256" key="2">
    <source>
        <dbReference type="SAM" id="MobiDB-lite"/>
    </source>
</evidence>
<dbReference type="Pfam" id="PF01425">
    <property type="entry name" value="Amidase"/>
    <property type="match status" value="1"/>
</dbReference>
<dbReference type="PANTHER" id="PTHR11895:SF7">
    <property type="entry name" value="GLUTAMYL-TRNA(GLN) AMIDOTRANSFERASE SUBUNIT A, MITOCHONDRIAL"/>
    <property type="match status" value="1"/>
</dbReference>
<dbReference type="eggNOG" id="COG0154">
    <property type="taxonomic scope" value="Bacteria"/>
</dbReference>
<dbReference type="InterPro" id="IPR023631">
    <property type="entry name" value="Amidase_dom"/>
</dbReference>
<proteinExistence type="inferred from homology"/>
<reference evidence="4 5" key="1">
    <citation type="submission" date="2016-10" db="EMBL/GenBank/DDBJ databases">
        <authorList>
            <person name="de Groot N.N."/>
        </authorList>
    </citation>
    <scope>NUCLEOTIDE SEQUENCE [LARGE SCALE GENOMIC DNA]</scope>
    <source>
        <strain evidence="4 5">DSM 22126</strain>
    </source>
</reference>
<dbReference type="OrthoDB" id="5175573at2"/>
<accession>A0A1H1UTP9</accession>
<dbReference type="GO" id="GO:0003824">
    <property type="term" value="F:catalytic activity"/>
    <property type="evidence" value="ECO:0007669"/>
    <property type="project" value="InterPro"/>
</dbReference>
<evidence type="ECO:0000256" key="1">
    <source>
        <dbReference type="ARBA" id="ARBA00009199"/>
    </source>
</evidence>
<dbReference type="PANTHER" id="PTHR11895">
    <property type="entry name" value="TRANSAMIDASE"/>
    <property type="match status" value="1"/>
</dbReference>
<dbReference type="InterPro" id="IPR000120">
    <property type="entry name" value="Amidase"/>
</dbReference>